<dbReference type="RefSeq" id="WP_197646835.1">
    <property type="nucleotide sequence ID" value="NZ_JAEACP010000020.1"/>
</dbReference>
<organism evidence="1 2">
    <name type="scientific">Tabrizicola soli</name>
    <dbReference type="NCBI Taxonomy" id="2185115"/>
    <lineage>
        <taxon>Bacteria</taxon>
        <taxon>Pseudomonadati</taxon>
        <taxon>Pseudomonadota</taxon>
        <taxon>Alphaproteobacteria</taxon>
        <taxon>Rhodobacterales</taxon>
        <taxon>Paracoccaceae</taxon>
        <taxon>Tabrizicola</taxon>
    </lineage>
</organism>
<comment type="caution">
    <text evidence="1">The sequence shown here is derived from an EMBL/GenBank/DDBJ whole genome shotgun (WGS) entry which is preliminary data.</text>
</comment>
<evidence type="ECO:0000313" key="2">
    <source>
        <dbReference type="Proteomes" id="UP001595445"/>
    </source>
</evidence>
<evidence type="ECO:0000313" key="1">
    <source>
        <dbReference type="EMBL" id="MFC3086251.1"/>
    </source>
</evidence>
<reference evidence="2" key="1">
    <citation type="journal article" date="2019" name="Int. J. Syst. Evol. Microbiol.">
        <title>The Global Catalogue of Microorganisms (GCM) 10K type strain sequencing project: providing services to taxonomists for standard genome sequencing and annotation.</title>
        <authorList>
            <consortium name="The Broad Institute Genomics Platform"/>
            <consortium name="The Broad Institute Genome Sequencing Center for Infectious Disease"/>
            <person name="Wu L."/>
            <person name="Ma J."/>
        </authorList>
    </citation>
    <scope>NUCLEOTIDE SEQUENCE [LARGE SCALE GENOMIC DNA]</scope>
    <source>
        <strain evidence="2">KCTC 62102</strain>
    </source>
</reference>
<evidence type="ECO:0008006" key="3">
    <source>
        <dbReference type="Google" id="ProtNLM"/>
    </source>
</evidence>
<protein>
    <recommendedName>
        <fullName evidence="3">Helix-turn-helix domain-containing protein</fullName>
    </recommendedName>
</protein>
<sequence>MSAVEDTGPTRLGGRPLTTLTDAQRAEVETLSAVLNAEQIADFLGIGRTTFFALLNRDEDLSERYKRGKARAIGAVAQSLVTKARAGNVTAMIFFLKTQGGWRETLEVATPPAAPESMIDLTRLSDETLQELLAVLERGQTAETIELEKDRANDRWSIS</sequence>
<gene>
    <name evidence="1" type="ORF">ACFOD6_09355</name>
</gene>
<name>A0ABV7DTZ2_9RHOB</name>
<dbReference type="EMBL" id="JBHRSM010000016">
    <property type="protein sequence ID" value="MFC3086251.1"/>
    <property type="molecule type" value="Genomic_DNA"/>
</dbReference>
<dbReference type="Proteomes" id="UP001595445">
    <property type="component" value="Unassembled WGS sequence"/>
</dbReference>
<proteinExistence type="predicted"/>
<keyword evidence="2" id="KW-1185">Reference proteome</keyword>
<accession>A0ABV7DTZ2</accession>